<feature type="domain" description="C2" evidence="26">
    <location>
        <begin position="25"/>
        <end position="152"/>
    </location>
</feature>
<sequence>MSGRERGQRSQRPWSVYRASTFDISSEMLGLVLAGNGLDPDEPVLEFSLACSELITPSLDRKPNTFVAVSCTTPPQVFWTKHAQTEIIEGTSNPIFLSSIAFFQDSHITQQTQLKLSVYDVKDRSQGTMYLLGSALFAVKELLQDKDHRLHLTLRSAENVCVGNITLIAWQMEERRDQRNPVSRLPDTINGRTVLPVDESLTESLGVRAKYASLCKDIFLRSAFGGTMSRMYRFPTTDGNHLRILEQMAESVLSLNVPRQFVKLLLEEDTSRVCELEELGELSPCWESLRRQIVTQYQTIILTYQDTLNNLHNYKGPSFKASNLKAERKLEFMPTNLHVQRMRVQDESGFDHTYDVVTIGAPAAHCQGFKNSGLRKLIQKFEEAKKIIYEEECSLSSSQSIVYIPQDIVRAKEIIAHINTLKTQVSYYTERLSRAAKERSSNGLERTLAILADKTRQLVMVCDCKLLASAIQALNAARPEYIASKVSPSADAEQVVLRNDQDTLLAKWSGSNSRTSLHVDWHEEEWEKVWLNVDKSLECIIQRVDKLLQRERLHSDSSEDMVHNEQHATPKKDGSPAGEEASAGEWSEALYPLLTTLMECVAMMSDKAKKSMVFLLMQDSAPTIALDLSLQYRRDVVFCQTLTALICGFIIKLRNCLRDDGFLRQLYTIGLLAQFESLLSTYGEELSMLEDMSVGVNDLRNVTFKVTQASSGSAPDMLPVITGNRDGFNVRIPLPGTLFDALPREIQNGMLLRVQPVLFNVGINEQQTLAEKFGDTSLQEIINLESLARLNSYHEQFKEVLPEDCLPRSRSQTCLPELLRFLGQNVHARKNKNVDILWQAAEICRRLNGVRFTSCKSAKDRTAMSVTLEQCLILQHEHGMAPQVFTQALDCMRSEGCRRENTVKNVGCRKYAFNSLQLKAFPRHYRPPEGTYGKIET</sequence>
<dbReference type="GO" id="GO:0016316">
    <property type="term" value="F:phosphatidylinositol-3,4-bisphosphate 4-phosphatase activity"/>
    <property type="evidence" value="ECO:0007669"/>
    <property type="project" value="UniProtKB-EC"/>
</dbReference>
<keyword evidence="12" id="KW-0967">Endosome</keyword>
<organism evidence="27 28">
    <name type="scientific">Clupea harengus</name>
    <name type="common">Atlantic herring</name>
    <dbReference type="NCBI Taxonomy" id="7950"/>
    <lineage>
        <taxon>Eukaryota</taxon>
        <taxon>Metazoa</taxon>
        <taxon>Chordata</taxon>
        <taxon>Craniata</taxon>
        <taxon>Vertebrata</taxon>
        <taxon>Euteleostomi</taxon>
        <taxon>Actinopterygii</taxon>
        <taxon>Neopterygii</taxon>
        <taxon>Teleostei</taxon>
        <taxon>Clupei</taxon>
        <taxon>Clupeiformes</taxon>
        <taxon>Clupeoidei</taxon>
        <taxon>Clupeidae</taxon>
        <taxon>Clupea</taxon>
    </lineage>
</organism>
<dbReference type="RefSeq" id="XP_042558760.1">
    <property type="nucleotide sequence ID" value="XM_042702826.1"/>
</dbReference>
<evidence type="ECO:0000256" key="10">
    <source>
        <dbReference type="ARBA" id="ARBA00022490"/>
    </source>
</evidence>
<comment type="subunit">
    <text evidence="21">Interacts with INPP5F.</text>
</comment>
<dbReference type="GO" id="GO:0044281">
    <property type="term" value="P:small molecule metabolic process"/>
    <property type="evidence" value="ECO:0007669"/>
    <property type="project" value="UniProtKB-ARBA"/>
</dbReference>
<evidence type="ECO:0000256" key="25">
    <source>
        <dbReference type="SAM" id="MobiDB-lite"/>
    </source>
</evidence>
<evidence type="ECO:0000256" key="20">
    <source>
        <dbReference type="ARBA" id="ARBA00051892"/>
    </source>
</evidence>
<dbReference type="EC" id="3.1.3.66" evidence="8"/>
<dbReference type="GO" id="GO:0055038">
    <property type="term" value="C:recycling endosome membrane"/>
    <property type="evidence" value="ECO:0007669"/>
    <property type="project" value="UniProtKB-SubCell"/>
</dbReference>
<dbReference type="GeneID" id="105890417"/>
<evidence type="ECO:0000256" key="24">
    <source>
        <dbReference type="ARBA" id="ARBA00082036"/>
    </source>
</evidence>
<dbReference type="AlphaFoldDB" id="A0A8M1K8D7"/>
<evidence type="ECO:0000256" key="12">
    <source>
        <dbReference type="ARBA" id="ARBA00022753"/>
    </source>
</evidence>
<dbReference type="GO" id="GO:0031901">
    <property type="term" value="C:early endosome membrane"/>
    <property type="evidence" value="ECO:0007669"/>
    <property type="project" value="UniProtKB-SubCell"/>
</dbReference>
<dbReference type="CDD" id="cd04048">
    <property type="entry name" value="C2A_Copine"/>
    <property type="match status" value="1"/>
</dbReference>
<dbReference type="FunFam" id="2.60.40.150:FF:000038">
    <property type="entry name" value="Type I inositol 3,4-bisphosphate 4-phosphatase"/>
    <property type="match status" value="1"/>
</dbReference>
<keyword evidence="27" id="KW-1185">Reference proteome</keyword>
<dbReference type="GO" id="GO:0014069">
    <property type="term" value="C:postsynaptic density"/>
    <property type="evidence" value="ECO:0007669"/>
    <property type="project" value="UniProtKB-SubCell"/>
</dbReference>
<evidence type="ECO:0000256" key="2">
    <source>
        <dbReference type="ARBA" id="ARBA00004146"/>
    </source>
</evidence>
<evidence type="ECO:0000256" key="19">
    <source>
        <dbReference type="ARBA" id="ARBA00051770"/>
    </source>
</evidence>
<dbReference type="CTD" id="792527"/>
<evidence type="ECO:0000259" key="26">
    <source>
        <dbReference type="PROSITE" id="PS50004"/>
    </source>
</evidence>
<dbReference type="GO" id="GO:0005634">
    <property type="term" value="C:nucleus"/>
    <property type="evidence" value="ECO:0007669"/>
    <property type="project" value="UniProtKB-SubCell"/>
</dbReference>
<evidence type="ECO:0000256" key="9">
    <source>
        <dbReference type="ARBA" id="ARBA00022475"/>
    </source>
</evidence>
<dbReference type="Pfam" id="PF00168">
    <property type="entry name" value="C2"/>
    <property type="match status" value="1"/>
</dbReference>
<dbReference type="PANTHER" id="PTHR12187">
    <property type="entry name" value="AGAP000124-PA"/>
    <property type="match status" value="1"/>
</dbReference>
<evidence type="ECO:0000256" key="16">
    <source>
        <dbReference type="ARBA" id="ARBA00023136"/>
    </source>
</evidence>
<evidence type="ECO:0000256" key="6">
    <source>
        <dbReference type="ARBA" id="ARBA00004847"/>
    </source>
</evidence>
<gene>
    <name evidence="28" type="primary">inpp4ab</name>
</gene>
<evidence type="ECO:0000256" key="11">
    <source>
        <dbReference type="ARBA" id="ARBA00022553"/>
    </source>
</evidence>
<evidence type="ECO:0000313" key="27">
    <source>
        <dbReference type="Proteomes" id="UP000515152"/>
    </source>
</evidence>
<comment type="subcellular location">
    <subcellularLocation>
        <location evidence="3">Cell membrane</location>
    </subcellularLocation>
    <subcellularLocation>
        <location evidence="4">Cytoplasm</location>
    </subcellularLocation>
    <subcellularLocation>
        <location evidence="2">Early endosome membrane</location>
    </subcellularLocation>
    <subcellularLocation>
        <location evidence="1">Nucleus</location>
    </subcellularLocation>
    <subcellularLocation>
        <location evidence="18">Postsynaptic density</location>
    </subcellularLocation>
    <subcellularLocation>
        <location evidence="5">Recycling endosome membrane</location>
    </subcellularLocation>
</comment>
<keyword evidence="15" id="KW-0443">Lipid metabolism</keyword>
<feature type="compositionally biased region" description="Basic and acidic residues" evidence="25">
    <location>
        <begin position="555"/>
        <end position="574"/>
    </location>
</feature>
<keyword evidence="9" id="KW-1003">Cell membrane</keyword>
<comment type="pathway">
    <text evidence="6">Signal transduction; phosphatidylinositol signaling pathway.</text>
</comment>
<dbReference type="InterPro" id="IPR000008">
    <property type="entry name" value="C2_dom"/>
</dbReference>
<reference evidence="28" key="1">
    <citation type="submission" date="2025-08" db="UniProtKB">
        <authorList>
            <consortium name="RefSeq"/>
        </authorList>
    </citation>
    <scope>IDENTIFICATION</scope>
</reference>
<evidence type="ECO:0000313" key="28">
    <source>
        <dbReference type="RefSeq" id="XP_042558760.1"/>
    </source>
</evidence>
<evidence type="ECO:0000256" key="22">
    <source>
        <dbReference type="ARBA" id="ARBA00074640"/>
    </source>
</evidence>
<accession>A0A8M1K8D7</accession>
<evidence type="ECO:0000256" key="13">
    <source>
        <dbReference type="ARBA" id="ARBA00022801"/>
    </source>
</evidence>
<feature type="region of interest" description="Disordered" evidence="25">
    <location>
        <begin position="555"/>
        <end position="583"/>
    </location>
</feature>
<keyword evidence="10" id="KW-0963">Cytoplasm</keyword>
<dbReference type="Proteomes" id="UP000515152">
    <property type="component" value="Chromosome 21"/>
</dbReference>
<keyword evidence="17" id="KW-0539">Nucleus</keyword>
<comment type="catalytic activity">
    <reaction evidence="19">
        <text>1D-myo-inositol 3,4-bisphosphate + H2O = 1D-myo-inositol 3-phosphate + phosphate</text>
        <dbReference type="Rhea" id="RHEA:43388"/>
        <dbReference type="ChEBI" id="CHEBI:15377"/>
        <dbReference type="ChEBI" id="CHEBI:43474"/>
        <dbReference type="ChEBI" id="CHEBI:58401"/>
        <dbReference type="ChEBI" id="CHEBI:83241"/>
    </reaction>
    <physiologicalReaction direction="left-to-right" evidence="19">
        <dbReference type="Rhea" id="RHEA:43389"/>
    </physiologicalReaction>
</comment>
<evidence type="ECO:0000256" key="5">
    <source>
        <dbReference type="ARBA" id="ARBA00004565"/>
    </source>
</evidence>
<evidence type="ECO:0000256" key="21">
    <source>
        <dbReference type="ARBA" id="ARBA00065112"/>
    </source>
</evidence>
<name>A0A8M1K8D7_CLUHA</name>
<keyword evidence="16" id="KW-0472">Membrane</keyword>
<dbReference type="PROSITE" id="PS50004">
    <property type="entry name" value="C2"/>
    <property type="match status" value="1"/>
</dbReference>
<evidence type="ECO:0000256" key="1">
    <source>
        <dbReference type="ARBA" id="ARBA00004123"/>
    </source>
</evidence>
<protein>
    <recommendedName>
        <fullName evidence="22">Inositol polyphosphate-4-phosphatase type I A</fullName>
        <ecNumber evidence="8">3.1.3.66</ecNumber>
    </recommendedName>
    <alternativeName>
        <fullName evidence="24">Inositol polyphosphate 4-phosphatase type I</fullName>
    </alternativeName>
    <alternativeName>
        <fullName evidence="23">Type I inositol 3,4-bisphosphate 4-phosphatase</fullName>
    </alternativeName>
</protein>
<evidence type="ECO:0000256" key="15">
    <source>
        <dbReference type="ARBA" id="ARBA00023098"/>
    </source>
</evidence>
<dbReference type="PANTHER" id="PTHR12187:SF4">
    <property type="entry name" value="INOSITOL POLYPHOSPHATE-4-PHOSPHATASE TYPE I A"/>
    <property type="match status" value="1"/>
</dbReference>
<dbReference type="GO" id="GO:0005886">
    <property type="term" value="C:plasma membrane"/>
    <property type="evidence" value="ECO:0007669"/>
    <property type="project" value="UniProtKB-SubCell"/>
</dbReference>
<evidence type="ECO:0000256" key="3">
    <source>
        <dbReference type="ARBA" id="ARBA00004236"/>
    </source>
</evidence>
<evidence type="ECO:0000256" key="7">
    <source>
        <dbReference type="ARBA" id="ARBA00006306"/>
    </source>
</evidence>
<evidence type="ECO:0000256" key="8">
    <source>
        <dbReference type="ARBA" id="ARBA00013037"/>
    </source>
</evidence>
<comment type="similarity">
    <text evidence="7">Belongs to the inositol 3,4-bisphosphate 4-phosphatase family.</text>
</comment>
<keyword evidence="14" id="KW-0770">Synapse</keyword>
<comment type="catalytic activity">
    <reaction evidence="20">
        <text>1D-myo-inositol 1,3,4-trisphosphate + H2O = 1D-myo-inositol 1,3-bisphosphate + phosphate</text>
        <dbReference type="Rhea" id="RHEA:43392"/>
        <dbReference type="ChEBI" id="CHEBI:15377"/>
        <dbReference type="ChEBI" id="CHEBI:43474"/>
        <dbReference type="ChEBI" id="CHEBI:58414"/>
        <dbReference type="ChEBI" id="CHEBI:83242"/>
    </reaction>
    <physiologicalReaction direction="left-to-right" evidence="20">
        <dbReference type="Rhea" id="RHEA:43393"/>
    </physiologicalReaction>
</comment>
<proteinExistence type="inferred from homology"/>
<keyword evidence="13" id="KW-0378">Hydrolase</keyword>
<evidence type="ECO:0000256" key="4">
    <source>
        <dbReference type="ARBA" id="ARBA00004496"/>
    </source>
</evidence>
<evidence type="ECO:0000256" key="18">
    <source>
        <dbReference type="ARBA" id="ARBA00034105"/>
    </source>
</evidence>
<evidence type="ECO:0000256" key="23">
    <source>
        <dbReference type="ARBA" id="ARBA00080875"/>
    </source>
</evidence>
<evidence type="ECO:0000256" key="14">
    <source>
        <dbReference type="ARBA" id="ARBA00023018"/>
    </source>
</evidence>
<dbReference type="InterPro" id="IPR039034">
    <property type="entry name" value="INPP4"/>
</dbReference>
<evidence type="ECO:0000256" key="17">
    <source>
        <dbReference type="ARBA" id="ARBA00023242"/>
    </source>
</evidence>
<keyword evidence="11" id="KW-0597">Phosphoprotein</keyword>